<sequence>MNPDVLELIGALRVELARLQLPEAEKASASEIIDAVEHQVQAEKPSKVAVKTLLSALPHAASIASIVSAIAALL</sequence>
<accession>A0A645IZ79</accession>
<gene>
    <name evidence="1" type="ORF">SDC9_203848</name>
</gene>
<protein>
    <submittedName>
        <fullName evidence="1">Uncharacterized protein</fullName>
    </submittedName>
</protein>
<name>A0A645IZ79_9ZZZZ</name>
<evidence type="ECO:0000313" key="1">
    <source>
        <dbReference type="EMBL" id="MPN56162.1"/>
    </source>
</evidence>
<organism evidence="1">
    <name type="scientific">bioreactor metagenome</name>
    <dbReference type="NCBI Taxonomy" id="1076179"/>
    <lineage>
        <taxon>unclassified sequences</taxon>
        <taxon>metagenomes</taxon>
        <taxon>ecological metagenomes</taxon>
    </lineage>
</organism>
<dbReference type="AlphaFoldDB" id="A0A645IZ79"/>
<dbReference type="EMBL" id="VSSQ01126195">
    <property type="protein sequence ID" value="MPN56162.1"/>
    <property type="molecule type" value="Genomic_DNA"/>
</dbReference>
<comment type="caution">
    <text evidence="1">The sequence shown here is derived from an EMBL/GenBank/DDBJ whole genome shotgun (WGS) entry which is preliminary data.</text>
</comment>
<proteinExistence type="predicted"/>
<reference evidence="1" key="1">
    <citation type="submission" date="2019-08" db="EMBL/GenBank/DDBJ databases">
        <authorList>
            <person name="Kucharzyk K."/>
            <person name="Murdoch R.W."/>
            <person name="Higgins S."/>
            <person name="Loffler F."/>
        </authorList>
    </citation>
    <scope>NUCLEOTIDE SEQUENCE</scope>
</reference>